<proteinExistence type="predicted"/>
<dbReference type="EMBL" id="JAZDQU010000002">
    <property type="protein sequence ID" value="MEE1885418.1"/>
    <property type="molecule type" value="Genomic_DNA"/>
</dbReference>
<comment type="caution">
    <text evidence="2">The sequence shown here is derived from an EMBL/GenBank/DDBJ whole genome shotgun (WGS) entry which is preliminary data.</text>
</comment>
<sequence>MKKILFLLTVLIGLGITAKSQTPPQFKFITETHNFGKIKKNKPVTVVFRFTNIGETPLIITDAQADCGCTTPVLNPTKGTPIKKGESGTVKVTYDAASIGTFTKNVTLTANTKEKTKVISLKGEVLNTTK</sequence>
<keyword evidence="1" id="KW-0732">Signal</keyword>
<protein>
    <submittedName>
        <fullName evidence="2">DUF1573 domain-containing protein</fullName>
    </submittedName>
</protein>
<keyword evidence="3" id="KW-1185">Reference proteome</keyword>
<feature type="signal peptide" evidence="1">
    <location>
        <begin position="1"/>
        <end position="20"/>
    </location>
</feature>
<dbReference type="InterPro" id="IPR011467">
    <property type="entry name" value="DUF1573"/>
</dbReference>
<organism evidence="2 3">
    <name type="scientific">Pedobacter flavus</name>
    <dbReference type="NCBI Taxonomy" id="3113906"/>
    <lineage>
        <taxon>Bacteria</taxon>
        <taxon>Pseudomonadati</taxon>
        <taxon>Bacteroidota</taxon>
        <taxon>Sphingobacteriia</taxon>
        <taxon>Sphingobacteriales</taxon>
        <taxon>Sphingobacteriaceae</taxon>
        <taxon>Pedobacter</taxon>
    </lineage>
</organism>
<gene>
    <name evidence="2" type="ORF">VRU49_08325</name>
</gene>
<evidence type="ECO:0000256" key="1">
    <source>
        <dbReference type="SAM" id="SignalP"/>
    </source>
</evidence>
<dbReference type="Proteomes" id="UP001337681">
    <property type="component" value="Unassembled WGS sequence"/>
</dbReference>
<feature type="chain" id="PRO_5046197870" evidence="1">
    <location>
        <begin position="21"/>
        <end position="130"/>
    </location>
</feature>
<dbReference type="Pfam" id="PF07610">
    <property type="entry name" value="DUF1573"/>
    <property type="match status" value="1"/>
</dbReference>
<dbReference type="PANTHER" id="PTHR37833:SF1">
    <property type="entry name" value="SIGNAL PEPTIDE PROTEIN"/>
    <property type="match status" value="1"/>
</dbReference>
<dbReference type="InterPro" id="IPR013783">
    <property type="entry name" value="Ig-like_fold"/>
</dbReference>
<evidence type="ECO:0000313" key="3">
    <source>
        <dbReference type="Proteomes" id="UP001337681"/>
    </source>
</evidence>
<reference evidence="2 3" key="1">
    <citation type="submission" date="2024-01" db="EMBL/GenBank/DDBJ databases">
        <title>Pedobacter sp. nov., isolated from oil-contaminated soil.</title>
        <authorList>
            <person name="Le N.T.T."/>
        </authorList>
    </citation>
    <scope>NUCLEOTIDE SEQUENCE [LARGE SCALE GENOMIC DNA]</scope>
    <source>
        <strain evidence="2 3">VNH31</strain>
    </source>
</reference>
<dbReference type="PANTHER" id="PTHR37833">
    <property type="entry name" value="LIPOPROTEIN-RELATED"/>
    <property type="match status" value="1"/>
</dbReference>
<dbReference type="Gene3D" id="2.60.40.10">
    <property type="entry name" value="Immunoglobulins"/>
    <property type="match status" value="1"/>
</dbReference>
<accession>A0ABU7H273</accession>
<name>A0ABU7H273_9SPHI</name>
<dbReference type="RefSeq" id="WP_330146316.1">
    <property type="nucleotide sequence ID" value="NZ_JAZDQU010000002.1"/>
</dbReference>
<evidence type="ECO:0000313" key="2">
    <source>
        <dbReference type="EMBL" id="MEE1885418.1"/>
    </source>
</evidence>